<keyword evidence="3" id="KW-1185">Reference proteome</keyword>
<evidence type="ECO:0000313" key="3">
    <source>
        <dbReference type="Proteomes" id="UP000756921"/>
    </source>
</evidence>
<dbReference type="AlphaFoldDB" id="A0A9P6GE76"/>
<protein>
    <recommendedName>
        <fullName evidence="1">PD-(D/E)XK nuclease-like domain-containing protein</fullName>
    </recommendedName>
</protein>
<comment type="caution">
    <text evidence="2">The sequence shown here is derived from an EMBL/GenBank/DDBJ whole genome shotgun (WGS) entry which is preliminary data.</text>
</comment>
<evidence type="ECO:0000313" key="2">
    <source>
        <dbReference type="EMBL" id="KAF9733784.1"/>
    </source>
</evidence>
<dbReference type="InterPro" id="IPR046797">
    <property type="entry name" value="PDDEXK_12"/>
</dbReference>
<feature type="domain" description="PD-(D/E)XK nuclease-like" evidence="1">
    <location>
        <begin position="50"/>
        <end position="129"/>
    </location>
</feature>
<feature type="non-terminal residue" evidence="2">
    <location>
        <position position="137"/>
    </location>
</feature>
<accession>A0A9P6GE76</accession>
<dbReference type="OrthoDB" id="4161186at2759"/>
<dbReference type="Proteomes" id="UP000756921">
    <property type="component" value="Unassembled WGS sequence"/>
</dbReference>
<reference evidence="2" key="1">
    <citation type="journal article" date="2020" name="Mol. Plant Microbe Interact.">
        <title>Genome Sequence of the Biocontrol Agent Coniothyrium minitans strain Conio (IMI 134523).</title>
        <authorList>
            <person name="Patel D."/>
            <person name="Shittu T.A."/>
            <person name="Baroncelli R."/>
            <person name="Muthumeenakshi S."/>
            <person name="Osborne T.H."/>
            <person name="Janganan T.K."/>
            <person name="Sreenivasaprasad S."/>
        </authorList>
    </citation>
    <scope>NUCLEOTIDE SEQUENCE</scope>
    <source>
        <strain evidence="2">Conio</strain>
    </source>
</reference>
<evidence type="ECO:0000259" key="1">
    <source>
        <dbReference type="Pfam" id="PF20516"/>
    </source>
</evidence>
<name>A0A9P6GE76_9PLEO</name>
<dbReference type="EMBL" id="WJXW01000008">
    <property type="protein sequence ID" value="KAF9733784.1"/>
    <property type="molecule type" value="Genomic_DNA"/>
</dbReference>
<proteinExistence type="predicted"/>
<dbReference type="Pfam" id="PF20516">
    <property type="entry name" value="PDDEXK_12"/>
    <property type="match status" value="1"/>
</dbReference>
<organism evidence="2 3">
    <name type="scientific">Paraphaeosphaeria minitans</name>
    <dbReference type="NCBI Taxonomy" id="565426"/>
    <lineage>
        <taxon>Eukaryota</taxon>
        <taxon>Fungi</taxon>
        <taxon>Dikarya</taxon>
        <taxon>Ascomycota</taxon>
        <taxon>Pezizomycotina</taxon>
        <taxon>Dothideomycetes</taxon>
        <taxon>Pleosporomycetidae</taxon>
        <taxon>Pleosporales</taxon>
        <taxon>Massarineae</taxon>
        <taxon>Didymosphaeriaceae</taxon>
        <taxon>Paraphaeosphaeria</taxon>
    </lineage>
</organism>
<gene>
    <name evidence="2" type="ORF">PMIN01_08127</name>
</gene>
<sequence>LGGSVAAAETVEWRVCERSKEVRGGVLGGVEKWQAAAKDTLAIAPHSQPRLQRTISSPIASPLCYEPVVLSIETKSPGGRSENCEVQLSLWAMANFNRLRQLIQDPVVMTIPLLLVTDARWKLYFASDLVHRVHLLV</sequence>